<organism evidence="2 3">
    <name type="scientific">Mya arenaria</name>
    <name type="common">Soft-shell clam</name>
    <dbReference type="NCBI Taxonomy" id="6604"/>
    <lineage>
        <taxon>Eukaryota</taxon>
        <taxon>Metazoa</taxon>
        <taxon>Spiralia</taxon>
        <taxon>Lophotrochozoa</taxon>
        <taxon>Mollusca</taxon>
        <taxon>Bivalvia</taxon>
        <taxon>Autobranchia</taxon>
        <taxon>Heteroconchia</taxon>
        <taxon>Euheterodonta</taxon>
        <taxon>Imparidentia</taxon>
        <taxon>Neoheterodontei</taxon>
        <taxon>Myida</taxon>
        <taxon>Myoidea</taxon>
        <taxon>Myidae</taxon>
        <taxon>Mya</taxon>
    </lineage>
</organism>
<evidence type="ECO:0000256" key="1">
    <source>
        <dbReference type="SAM" id="MobiDB-lite"/>
    </source>
</evidence>
<dbReference type="EMBL" id="CP111016">
    <property type="protein sequence ID" value="WAR05307.1"/>
    <property type="molecule type" value="Genomic_DNA"/>
</dbReference>
<protein>
    <submittedName>
        <fullName evidence="2">Uncharacterized protein</fullName>
    </submittedName>
</protein>
<dbReference type="Proteomes" id="UP001164746">
    <property type="component" value="Chromosome 5"/>
</dbReference>
<reference evidence="2" key="1">
    <citation type="submission" date="2022-11" db="EMBL/GenBank/DDBJ databases">
        <title>Centuries of genome instability and evolution in soft-shell clam transmissible cancer (bioRxiv).</title>
        <authorList>
            <person name="Hart S.F.M."/>
            <person name="Yonemitsu M.A."/>
            <person name="Giersch R.M."/>
            <person name="Beal B.F."/>
            <person name="Arriagada G."/>
            <person name="Davis B.W."/>
            <person name="Ostrander E.A."/>
            <person name="Goff S.P."/>
            <person name="Metzger M.J."/>
        </authorList>
    </citation>
    <scope>NUCLEOTIDE SEQUENCE</scope>
    <source>
        <strain evidence="2">MELC-2E11</strain>
        <tissue evidence="2">Siphon/mantle</tissue>
    </source>
</reference>
<proteinExistence type="predicted"/>
<gene>
    <name evidence="2" type="ORF">MAR_020676</name>
</gene>
<feature type="region of interest" description="Disordered" evidence="1">
    <location>
        <begin position="359"/>
        <end position="380"/>
    </location>
</feature>
<keyword evidence="3" id="KW-1185">Reference proteome</keyword>
<accession>A0ABY7E909</accession>
<evidence type="ECO:0000313" key="3">
    <source>
        <dbReference type="Proteomes" id="UP001164746"/>
    </source>
</evidence>
<name>A0ABY7E909_MYAAR</name>
<sequence>MESKELRKHLTLHLITVRNIQESYKDAKTKQEKRQIRRAALKKSILKKYRLNKYAKQIFGISSNSKTTTKKRPSLLKIMVVNFLDRDDNSRSTNDPFRPLVLSDSLIGSYCVVDYEGLPYPGLIMDVDEDTVEVTAMCRIGPNRFFWPLVEDRLWYGKEKLITFLKRNRHWSQSDTATLTLFVITATSDVITATLSHYRNSSLWQALRDLNGWSVVQATGSCGCFINANLCKLQPSNSVGFSSARQTSTQPPSDTTSELYDRNSMRRYGKLEEEISEIENHAFRTQIFFKHKQTISSIQTTTTWTCSLQSQNICSQMTLTLANGNAEVERSLSDNRNTVTPERTDLSFEAINGLRLAKDKGKEETDRKKMAMGEKMMEGELLQKKQEEIRKLNENFDIQEKSLKNEEDEFNN</sequence>
<evidence type="ECO:0000313" key="2">
    <source>
        <dbReference type="EMBL" id="WAR05307.1"/>
    </source>
</evidence>
<feature type="non-terminal residue" evidence="2">
    <location>
        <position position="412"/>
    </location>
</feature>